<evidence type="ECO:0000313" key="6">
    <source>
        <dbReference type="Proteomes" id="UP000680206"/>
    </source>
</evidence>
<evidence type="ECO:0000256" key="2">
    <source>
        <dbReference type="ARBA" id="ARBA00023136"/>
    </source>
</evidence>
<evidence type="ECO:0000256" key="1">
    <source>
        <dbReference type="ARBA" id="ARBA00004370"/>
    </source>
</evidence>
<feature type="compositionally biased region" description="Polar residues" evidence="3">
    <location>
        <begin position="359"/>
        <end position="375"/>
    </location>
</feature>
<feature type="compositionally biased region" description="Acidic residues" evidence="3">
    <location>
        <begin position="82"/>
        <end position="104"/>
    </location>
</feature>
<feature type="compositionally biased region" description="Low complexity" evidence="3">
    <location>
        <begin position="107"/>
        <end position="137"/>
    </location>
</feature>
<dbReference type="RefSeq" id="WP_208252922.1">
    <property type="nucleotide sequence ID" value="NZ_JAGEPF010000058.1"/>
</dbReference>
<dbReference type="PANTHER" id="PTHR37042">
    <property type="entry name" value="OUTER MEMBRANE PROTEIN RV1973"/>
    <property type="match status" value="1"/>
</dbReference>
<organism evidence="5 6">
    <name type="scientific">Actinomadura violacea</name>
    <dbReference type="NCBI Taxonomy" id="2819934"/>
    <lineage>
        <taxon>Bacteria</taxon>
        <taxon>Bacillati</taxon>
        <taxon>Actinomycetota</taxon>
        <taxon>Actinomycetes</taxon>
        <taxon>Streptosporangiales</taxon>
        <taxon>Thermomonosporaceae</taxon>
        <taxon>Actinomadura</taxon>
    </lineage>
</organism>
<evidence type="ECO:0008006" key="7">
    <source>
        <dbReference type="Google" id="ProtNLM"/>
    </source>
</evidence>
<gene>
    <name evidence="5" type="ORF">J4709_51895</name>
</gene>
<evidence type="ECO:0000256" key="3">
    <source>
        <dbReference type="SAM" id="MobiDB-lite"/>
    </source>
</evidence>
<dbReference type="EMBL" id="JAGEPF010000058">
    <property type="protein sequence ID" value="MBO2466093.1"/>
    <property type="molecule type" value="Genomic_DNA"/>
</dbReference>
<feature type="compositionally biased region" description="Polar residues" evidence="3">
    <location>
        <begin position="337"/>
        <end position="349"/>
    </location>
</feature>
<protein>
    <recommendedName>
        <fullName evidence="7">Mce-associated membrane protein</fullName>
    </recommendedName>
</protein>
<accession>A0ABS3SAQ2</accession>
<proteinExistence type="predicted"/>
<keyword evidence="6" id="KW-1185">Reference proteome</keyword>
<feature type="compositionally biased region" description="Basic and acidic residues" evidence="3">
    <location>
        <begin position="1"/>
        <end position="19"/>
    </location>
</feature>
<feature type="transmembrane region" description="Helical" evidence="4">
    <location>
        <begin position="184"/>
        <end position="206"/>
    </location>
</feature>
<evidence type="ECO:0000313" key="5">
    <source>
        <dbReference type="EMBL" id="MBO2466093.1"/>
    </source>
</evidence>
<dbReference type="Proteomes" id="UP000680206">
    <property type="component" value="Unassembled WGS sequence"/>
</dbReference>
<feature type="region of interest" description="Disordered" evidence="3">
    <location>
        <begin position="1"/>
        <end position="177"/>
    </location>
</feature>
<feature type="compositionally biased region" description="Low complexity" evidence="3">
    <location>
        <begin position="38"/>
        <end position="48"/>
    </location>
</feature>
<keyword evidence="2 4" id="KW-0472">Membrane</keyword>
<comment type="subcellular location">
    <subcellularLocation>
        <location evidence="1">Membrane</location>
    </subcellularLocation>
</comment>
<feature type="compositionally biased region" description="Acidic residues" evidence="3">
    <location>
        <begin position="49"/>
        <end position="59"/>
    </location>
</feature>
<evidence type="ECO:0000256" key="4">
    <source>
        <dbReference type="SAM" id="Phobius"/>
    </source>
</evidence>
<reference evidence="5 6" key="1">
    <citation type="submission" date="2021-03" db="EMBL/GenBank/DDBJ databases">
        <title>Actinomadura violae sp. nov., isolated from lichen in Thailand.</title>
        <authorList>
            <person name="Kanchanasin P."/>
            <person name="Saeng-In P."/>
            <person name="Phongsopitanun W."/>
            <person name="Yuki M."/>
            <person name="Kudo T."/>
            <person name="Ohkuma M."/>
            <person name="Tanasupawat S."/>
        </authorList>
    </citation>
    <scope>NUCLEOTIDE SEQUENCE [LARGE SCALE GENOMIC DNA]</scope>
    <source>
        <strain evidence="5 6">LCR2-06</strain>
    </source>
</reference>
<comment type="caution">
    <text evidence="5">The sequence shown here is derived from an EMBL/GenBank/DDBJ whole genome shotgun (WGS) entry which is preliminary data.</text>
</comment>
<feature type="compositionally biased region" description="Acidic residues" evidence="3">
    <location>
        <begin position="20"/>
        <end position="37"/>
    </location>
</feature>
<dbReference type="PANTHER" id="PTHR37042:SF4">
    <property type="entry name" value="OUTER MEMBRANE PROTEIN RV1973"/>
    <property type="match status" value="1"/>
</dbReference>
<feature type="region of interest" description="Disordered" evidence="3">
    <location>
        <begin position="336"/>
        <end position="375"/>
    </location>
</feature>
<sequence length="375" mass="39290">MTAKTTKEAADAAREHEPDGGADEVEAVASEQDEAVEDAAAVQAGASAQDEESEQEEAAPEGAERPAAARPKRKRRVRVIEVIDDDDDLDDVLEAIDAEDDAEEAPARPAKPAAKAAAKPAAKPAAKASPAAPAAAKPRPERLEPPAEDAEESADHWEARPARKVGPFSYTPTRPAKENADSSALVRIVVTVVVVALLASLAIWQWTRASGLSSKQDDRAAVSKVALQYGDVAFNYNASNYQEQSTKAEKLMAGDLLDQFKQSTLPGLTAAFKADAQVGMSSKSTDVFVGSVNGKFATVVVMVDIGLQTKDGKVNQPSTLLRLALAKVDGKWKVTKQYPSGVNDSNQNQGGNGLVPGSSAASPNPTTTGSGKPKN</sequence>
<keyword evidence="4" id="KW-1133">Transmembrane helix</keyword>
<name>A0ABS3SAQ2_9ACTN</name>
<keyword evidence="4" id="KW-0812">Transmembrane</keyword>